<proteinExistence type="predicted"/>
<evidence type="ECO:0000256" key="2">
    <source>
        <dbReference type="SAM" id="Phobius"/>
    </source>
</evidence>
<evidence type="ECO:0000256" key="1">
    <source>
        <dbReference type="SAM" id="MobiDB-lite"/>
    </source>
</evidence>
<dbReference type="AlphaFoldDB" id="A0A7S2XD26"/>
<reference evidence="3" key="1">
    <citation type="submission" date="2021-01" db="EMBL/GenBank/DDBJ databases">
        <authorList>
            <person name="Corre E."/>
            <person name="Pelletier E."/>
            <person name="Niang G."/>
            <person name="Scheremetjew M."/>
            <person name="Finn R."/>
            <person name="Kale V."/>
            <person name="Holt S."/>
            <person name="Cochrane G."/>
            <person name="Meng A."/>
            <person name="Brown T."/>
            <person name="Cohen L."/>
        </authorList>
    </citation>
    <scope>NUCLEOTIDE SEQUENCE</scope>
    <source>
        <strain evidence="3">CCMP622</strain>
    </source>
</reference>
<accession>A0A7S2XD26</accession>
<organism evidence="3">
    <name type="scientific">Lotharella oceanica</name>
    <dbReference type="NCBI Taxonomy" id="641309"/>
    <lineage>
        <taxon>Eukaryota</taxon>
        <taxon>Sar</taxon>
        <taxon>Rhizaria</taxon>
        <taxon>Cercozoa</taxon>
        <taxon>Chlorarachniophyceae</taxon>
        <taxon>Lotharella</taxon>
    </lineage>
</organism>
<gene>
    <name evidence="3" type="ORF">LSP00402_LOCUS14922</name>
</gene>
<keyword evidence="2" id="KW-1133">Transmembrane helix</keyword>
<evidence type="ECO:0000313" key="3">
    <source>
        <dbReference type="EMBL" id="CAD9770933.1"/>
    </source>
</evidence>
<keyword evidence="2" id="KW-0472">Membrane</keyword>
<feature type="region of interest" description="Disordered" evidence="1">
    <location>
        <begin position="1"/>
        <end position="31"/>
    </location>
</feature>
<dbReference type="EMBL" id="HBHP01023975">
    <property type="protein sequence ID" value="CAD9770933.1"/>
    <property type="molecule type" value="Transcribed_RNA"/>
</dbReference>
<sequence length="482" mass="56853">MKEAKLRRRVEQPGDMENQGIEHSGTNLPSITPSISHRVQQFHKMVKKKARNITWRDINMVVAVFILLLTMRVTYNAMYERNIVFGEKGALTKFIINRQRHISQTQIYLHFWTYVDDGAATTWHKAKAYYESQRPLFEKAAREFELHPYWTRTKIDRIDAGWYEMIGLRAKAMAEMYEGAEHRDDFRIEKDKCQMYKFFTQNGFRTAKIYGYWDDYQKFTEDLFSGVAIPPNSSWPNFFKCCHLTQGSSESTKMLKSEKWLKENKEEMTKFIKEKWEYRADDWERPWAKDMNKLTDSLVPGIMVQGPYPQSLEDWGQDQTVLELKVETFWGRAYLASANFGRDTIILRDGSIEVFPSEWENRVNAHVESPYNTWIREEGHLQRVWDLAETAAKIMGIDQVRIDIFIKRGDPDAIAINENSISSGMGYRAHFEFMPKIWAQGHVEKWYKTYQGEAKSLPVYDMNYPKKQCPNQHLITKPPPYV</sequence>
<feature type="transmembrane region" description="Helical" evidence="2">
    <location>
        <begin position="58"/>
        <end position="75"/>
    </location>
</feature>
<name>A0A7S2XD26_9EUKA</name>
<feature type="compositionally biased region" description="Basic and acidic residues" evidence="1">
    <location>
        <begin position="1"/>
        <end position="12"/>
    </location>
</feature>
<protein>
    <recommendedName>
        <fullName evidence="4">ATP-grasp domain-containing protein</fullName>
    </recommendedName>
</protein>
<keyword evidence="2" id="KW-0812">Transmembrane</keyword>
<evidence type="ECO:0008006" key="4">
    <source>
        <dbReference type="Google" id="ProtNLM"/>
    </source>
</evidence>